<sequence length="368" mass="41482">MATAPHPAPVKQMEALLECSMCIETITEPRTLSCFHSFCKHCLAKFVATQKEAVEKGAKYAEPSFASKKEKASRRCHQTISSTACWTELLALTQQDQSIKCQSCKARNPAVSRCVSCEAYLCETHNNWPAFQDHVVLTLEELAKPVNRAKARGKPRCDKHKKVLMTSFTVKRAKSSFADVVGQHKEALKASCAIFEQQANDAAQSSLKIEDAMATLRNNATKTKDAIMQQQQEILSAFTKKLEQETAVLPDQVDIKYKQANEPLVQQQADVKDCLKKAKSSLEFANNIISSGSDEDILSFKQVIFMKRLDVLKMNDRNSWNQFTMQRELQRAKQEESLKDKQEGQLMMAKLKVDSLKTKRGEDLIKAR</sequence>
<dbReference type="InterPro" id="IPR027370">
    <property type="entry name" value="Znf-RING_euk"/>
</dbReference>
<keyword evidence="3" id="KW-0862">Zinc</keyword>
<dbReference type="PROSITE" id="PS50089">
    <property type="entry name" value="ZF_RING_2"/>
    <property type="match status" value="1"/>
</dbReference>
<evidence type="ECO:0000256" key="3">
    <source>
        <dbReference type="ARBA" id="ARBA00022833"/>
    </source>
</evidence>
<dbReference type="PROSITE" id="PS00518">
    <property type="entry name" value="ZF_RING_1"/>
    <property type="match status" value="1"/>
</dbReference>
<dbReference type="InterPro" id="IPR017907">
    <property type="entry name" value="Znf_RING_CS"/>
</dbReference>
<dbReference type="SUPFAM" id="SSF57850">
    <property type="entry name" value="RING/U-box"/>
    <property type="match status" value="1"/>
</dbReference>
<keyword evidence="1" id="KW-0479">Metal-binding</keyword>
<proteinExistence type="predicted"/>
<dbReference type="Pfam" id="PF13445">
    <property type="entry name" value="zf-RING_UBOX"/>
    <property type="match status" value="1"/>
</dbReference>
<dbReference type="InterPro" id="IPR001841">
    <property type="entry name" value="Znf_RING"/>
</dbReference>
<protein>
    <submittedName>
        <fullName evidence="4">Partial</fullName>
    </submittedName>
</protein>
<keyword evidence="5" id="KW-1185">Reference proteome</keyword>
<dbReference type="InterPro" id="IPR047153">
    <property type="entry name" value="TRIM45/56/19-like"/>
</dbReference>
<evidence type="ECO:0000256" key="1">
    <source>
        <dbReference type="ARBA" id="ARBA00022723"/>
    </source>
</evidence>
<evidence type="ECO:0000313" key="4">
    <source>
        <dbReference type="EMBL" id="CAB3995403.1"/>
    </source>
</evidence>
<gene>
    <name evidence="4" type="ORF">PACLA_8A068384</name>
</gene>
<dbReference type="PANTHER" id="PTHR25462:SF296">
    <property type="entry name" value="MEIOTIC P26, ISOFORM F"/>
    <property type="match status" value="1"/>
</dbReference>
<dbReference type="EMBL" id="CACRXK020002658">
    <property type="protein sequence ID" value="CAB3995403.1"/>
    <property type="molecule type" value="Genomic_DNA"/>
</dbReference>
<dbReference type="GO" id="GO:0008270">
    <property type="term" value="F:zinc ion binding"/>
    <property type="evidence" value="ECO:0007669"/>
    <property type="project" value="UniProtKB-KW"/>
</dbReference>
<dbReference type="AlphaFoldDB" id="A0A7D9I332"/>
<reference evidence="4" key="1">
    <citation type="submission" date="2020-04" db="EMBL/GenBank/DDBJ databases">
        <authorList>
            <person name="Alioto T."/>
            <person name="Alioto T."/>
            <person name="Gomez Garrido J."/>
        </authorList>
    </citation>
    <scope>NUCLEOTIDE SEQUENCE</scope>
    <source>
        <strain evidence="4">A484AB</strain>
    </source>
</reference>
<dbReference type="Gene3D" id="3.30.40.10">
    <property type="entry name" value="Zinc/RING finger domain, C3HC4 (zinc finger)"/>
    <property type="match status" value="1"/>
</dbReference>
<accession>A0A7D9I332</accession>
<organism evidence="4 5">
    <name type="scientific">Paramuricea clavata</name>
    <name type="common">Red gorgonian</name>
    <name type="synonym">Violescent sea-whip</name>
    <dbReference type="NCBI Taxonomy" id="317549"/>
    <lineage>
        <taxon>Eukaryota</taxon>
        <taxon>Metazoa</taxon>
        <taxon>Cnidaria</taxon>
        <taxon>Anthozoa</taxon>
        <taxon>Octocorallia</taxon>
        <taxon>Malacalcyonacea</taxon>
        <taxon>Plexauridae</taxon>
        <taxon>Paramuricea</taxon>
    </lineage>
</organism>
<evidence type="ECO:0000313" key="5">
    <source>
        <dbReference type="Proteomes" id="UP001152795"/>
    </source>
</evidence>
<keyword evidence="2" id="KW-0863">Zinc-finger</keyword>
<comment type="caution">
    <text evidence="4">The sequence shown here is derived from an EMBL/GenBank/DDBJ whole genome shotgun (WGS) entry which is preliminary data.</text>
</comment>
<dbReference type="InterPro" id="IPR013083">
    <property type="entry name" value="Znf_RING/FYVE/PHD"/>
</dbReference>
<name>A0A7D9I332_PARCT</name>
<dbReference type="Proteomes" id="UP001152795">
    <property type="component" value="Unassembled WGS sequence"/>
</dbReference>
<dbReference type="PANTHER" id="PTHR25462">
    <property type="entry name" value="BONUS, ISOFORM C-RELATED"/>
    <property type="match status" value="1"/>
</dbReference>
<dbReference type="OrthoDB" id="6105938at2759"/>
<evidence type="ECO:0000256" key="2">
    <source>
        <dbReference type="ARBA" id="ARBA00022771"/>
    </source>
</evidence>